<dbReference type="InterPro" id="IPR016035">
    <property type="entry name" value="Acyl_Trfase/lysoPLipase"/>
</dbReference>
<dbReference type="InterPro" id="IPR002641">
    <property type="entry name" value="PNPLA_dom"/>
</dbReference>
<dbReference type="Gene3D" id="3.40.1090.10">
    <property type="entry name" value="Cytosolic phospholipase A2 catalytic domain"/>
    <property type="match status" value="2"/>
</dbReference>
<evidence type="ECO:0000313" key="6">
    <source>
        <dbReference type="EMBL" id="QKN23454.1"/>
    </source>
</evidence>
<dbReference type="Proteomes" id="UP000509623">
    <property type="component" value="Chromosome"/>
</dbReference>
<evidence type="ECO:0000313" key="9">
    <source>
        <dbReference type="Proteomes" id="UP000509623"/>
    </source>
</evidence>
<keyword evidence="9" id="KW-1185">Reference proteome</keyword>
<evidence type="ECO:0000256" key="4">
    <source>
        <dbReference type="PROSITE-ProRule" id="PRU01161"/>
    </source>
</evidence>
<dbReference type="AlphaFoldDB" id="A0A859DPI3"/>
<dbReference type="InterPro" id="IPR037483">
    <property type="entry name" value="YjjU-like"/>
</dbReference>
<keyword evidence="3 4" id="KW-0443">Lipid metabolism</keyword>
<evidence type="ECO:0000313" key="8">
    <source>
        <dbReference type="Proteomes" id="UP000501316"/>
    </source>
</evidence>
<comment type="caution">
    <text evidence="4">Lacks conserved residue(s) required for the propagation of feature annotation.</text>
</comment>
<dbReference type="KEGG" id="clf:GJQ69_02475"/>
<proteinExistence type="predicted"/>
<feature type="short sequence motif" description="DGA/G" evidence="4">
    <location>
        <begin position="160"/>
        <end position="162"/>
    </location>
</feature>
<protein>
    <submittedName>
        <fullName evidence="6">Patatin family protein</fullName>
    </submittedName>
</protein>
<dbReference type="InterPro" id="IPR050301">
    <property type="entry name" value="NTE"/>
</dbReference>
<dbReference type="Pfam" id="PF19890">
    <property type="entry name" value="DUF6363"/>
    <property type="match status" value="1"/>
</dbReference>
<evidence type="ECO:0000313" key="7">
    <source>
        <dbReference type="EMBL" id="QKO29869.1"/>
    </source>
</evidence>
<organism evidence="6 8">
    <name type="scientific">Caproicibacterium lactatifermentans</name>
    <dbReference type="NCBI Taxonomy" id="2666138"/>
    <lineage>
        <taxon>Bacteria</taxon>
        <taxon>Bacillati</taxon>
        <taxon>Bacillota</taxon>
        <taxon>Clostridia</taxon>
        <taxon>Eubacteriales</taxon>
        <taxon>Oscillospiraceae</taxon>
        <taxon>Caproicibacterium</taxon>
    </lineage>
</organism>
<dbReference type="InterPro" id="IPR045943">
    <property type="entry name" value="DUF6363"/>
</dbReference>
<accession>A0A859DPI3</accession>
<feature type="active site" description="Nucleophile" evidence="4">
    <location>
        <position position="40"/>
    </location>
</feature>
<dbReference type="EMBL" id="CP046051">
    <property type="protein sequence ID" value="QKN23454.1"/>
    <property type="molecule type" value="Genomic_DNA"/>
</dbReference>
<feature type="active site" description="Proton acceptor" evidence="4">
    <location>
        <position position="160"/>
    </location>
</feature>
<dbReference type="CDD" id="cd07208">
    <property type="entry name" value="Pat_hypo_Ecoli_yjju_like"/>
    <property type="match status" value="1"/>
</dbReference>
<dbReference type="Pfam" id="PF01734">
    <property type="entry name" value="Patatin"/>
    <property type="match status" value="1"/>
</dbReference>
<evidence type="ECO:0000259" key="5">
    <source>
        <dbReference type="PROSITE" id="PS51635"/>
    </source>
</evidence>
<dbReference type="GO" id="GO:0016787">
    <property type="term" value="F:hydrolase activity"/>
    <property type="evidence" value="ECO:0007669"/>
    <property type="project" value="UniProtKB-UniRule"/>
</dbReference>
<feature type="short sequence motif" description="GXGXXG" evidence="4">
    <location>
        <begin position="11"/>
        <end position="16"/>
    </location>
</feature>
<name>A0A859DPI3_9FIRM</name>
<keyword evidence="2 4" id="KW-0442">Lipid degradation</keyword>
<dbReference type="SUPFAM" id="SSF52151">
    <property type="entry name" value="FabD/lysophospholipase-like"/>
    <property type="match status" value="1"/>
</dbReference>
<dbReference type="EMBL" id="CP046161">
    <property type="protein sequence ID" value="QKO29869.1"/>
    <property type="molecule type" value="Genomic_DNA"/>
</dbReference>
<dbReference type="PROSITE" id="PS51635">
    <property type="entry name" value="PNPLA"/>
    <property type="match status" value="1"/>
</dbReference>
<gene>
    <name evidence="6" type="ORF">GJQ69_02475</name>
    <name evidence="7" type="ORF">GKP14_01890</name>
</gene>
<reference evidence="7" key="2">
    <citation type="journal article" date="2021" name="Appl. Environ. Microbiol.">
        <title>Adaptability of a Caproate-Producing Bacterium Contributes to Its Dominance in an Anaerobic Fermentation System.</title>
        <authorList>
            <person name="Wang H."/>
            <person name="Gu Y."/>
            <person name="Zhou W."/>
            <person name="Zhao D."/>
            <person name="Qiao Z."/>
            <person name="Zheng J."/>
            <person name="Gao J."/>
            <person name="Chen X."/>
            <person name="Ren C."/>
            <person name="Xu Y."/>
        </authorList>
    </citation>
    <scope>NUCLEOTIDE SEQUENCE</scope>
    <source>
        <strain evidence="7">JNU-WLY1368</strain>
    </source>
</reference>
<evidence type="ECO:0000256" key="1">
    <source>
        <dbReference type="ARBA" id="ARBA00022801"/>
    </source>
</evidence>
<dbReference type="Proteomes" id="UP000501316">
    <property type="component" value="Chromosome"/>
</dbReference>
<evidence type="ECO:0000256" key="3">
    <source>
        <dbReference type="ARBA" id="ARBA00023098"/>
    </source>
</evidence>
<reference evidence="8 9" key="1">
    <citation type="submission" date="2019-11" db="EMBL/GenBank/DDBJ databases">
        <authorList>
            <person name="Ren C."/>
            <person name="Wang H."/>
            <person name="Xu Y."/>
        </authorList>
    </citation>
    <scope>NUCLEOTIDE SEQUENCE [LARGE SCALE GENOMIC DNA]</scope>
    <source>
        <strain evidence="9">JNU-WLY1368</strain>
        <strain evidence="6 8">LBM 19010</strain>
    </source>
</reference>
<dbReference type="GO" id="GO:0016042">
    <property type="term" value="P:lipid catabolic process"/>
    <property type="evidence" value="ECO:0007669"/>
    <property type="project" value="UniProtKB-UniRule"/>
</dbReference>
<dbReference type="PANTHER" id="PTHR14226:SF25">
    <property type="entry name" value="PHOSPHOESTERASE"/>
    <property type="match status" value="1"/>
</dbReference>
<dbReference type="PANTHER" id="PTHR14226">
    <property type="entry name" value="NEUROPATHY TARGET ESTERASE/SWISS CHEESE D.MELANOGASTER"/>
    <property type="match status" value="1"/>
</dbReference>
<keyword evidence="1 4" id="KW-0378">Hydrolase</keyword>
<feature type="domain" description="PNPLA" evidence="5">
    <location>
        <begin position="7"/>
        <end position="173"/>
    </location>
</feature>
<evidence type="ECO:0000256" key="2">
    <source>
        <dbReference type="ARBA" id="ARBA00022963"/>
    </source>
</evidence>
<sequence>MAVSTGLVLEGGGLRGVYTAGVLDEFIKNKIQFPSVYAVSAGACCSLSYLAGQYERNKNIFYRYVPDDRYVSFKNLRTTGSLFGFDFIFGELFHTLDPFDYDVFRKSKVNLMVGTTDLITGTESYFSNKDMDDRFLPVQASSSLPFWSPIVWINNHPYMDGGLASPVPYERSMQDGNEKNVVVLTRDLSYRKRFGPDYPRGLIHVHYRGYPNFVRTLERRGDVYNRQMAVIRQQERAGRMVVIRPTSPINLGRCEKDAEKLLKVYHLGRRDAAAKLPAVKKLLMEK</sequence>
<reference evidence="7" key="3">
    <citation type="journal article" date="2022" name="Int. J. Syst. Evol. Microbiol.">
        <title>Caproicibacterium lactatifermentans sp. nov., isolated from pit clay used for the production of Chinese strong aroma-type liquor.</title>
        <authorList>
            <person name="Wang H."/>
            <person name="Gu Y."/>
            <person name="Zhao D."/>
            <person name="Qiao Z."/>
            <person name="Zheng J."/>
            <person name="Gao J."/>
            <person name="Ren C."/>
            <person name="Xu Y."/>
        </authorList>
    </citation>
    <scope>NUCLEOTIDE SEQUENCE</scope>
    <source>
        <strain evidence="7">JNU-WLY1368</strain>
    </source>
</reference>